<comment type="subcellular location">
    <subcellularLocation>
        <location evidence="1">Membrane</location>
        <topology evidence="1">Multi-pass membrane protein</topology>
    </subcellularLocation>
</comment>
<name>A0A9X3UJZ2_9HYPH</name>
<dbReference type="GO" id="GO:0016020">
    <property type="term" value="C:membrane"/>
    <property type="evidence" value="ECO:0007669"/>
    <property type="project" value="UniProtKB-SubCell"/>
</dbReference>
<dbReference type="PANTHER" id="PTHR20855:SF3">
    <property type="entry name" value="LD03007P"/>
    <property type="match status" value="1"/>
</dbReference>
<feature type="binding site" evidence="5">
    <location>
        <position position="196"/>
    </location>
    <ligand>
        <name>Zn(2+)</name>
        <dbReference type="ChEBI" id="CHEBI:29105"/>
    </ligand>
</feature>
<gene>
    <name evidence="7" type="ORF">OQ273_07025</name>
</gene>
<evidence type="ECO:0000256" key="5">
    <source>
        <dbReference type="PIRSR" id="PIRSR604254-1"/>
    </source>
</evidence>
<evidence type="ECO:0000256" key="2">
    <source>
        <dbReference type="ARBA" id="ARBA00022692"/>
    </source>
</evidence>
<feature type="transmembrane region" description="Helical" evidence="6">
    <location>
        <begin position="140"/>
        <end position="159"/>
    </location>
</feature>
<evidence type="ECO:0000313" key="8">
    <source>
        <dbReference type="Proteomes" id="UP001151234"/>
    </source>
</evidence>
<keyword evidence="4 6" id="KW-0472">Membrane</keyword>
<keyword evidence="8" id="KW-1185">Reference proteome</keyword>
<evidence type="ECO:0000256" key="3">
    <source>
        <dbReference type="ARBA" id="ARBA00022989"/>
    </source>
</evidence>
<protein>
    <submittedName>
        <fullName evidence="7">Hemolysin III family protein</fullName>
    </submittedName>
</protein>
<dbReference type="InterPro" id="IPR004254">
    <property type="entry name" value="AdipoR/HlyIII-related"/>
</dbReference>
<evidence type="ECO:0000313" key="7">
    <source>
        <dbReference type="EMBL" id="MDA5398324.1"/>
    </source>
</evidence>
<dbReference type="Proteomes" id="UP001151234">
    <property type="component" value="Unassembled WGS sequence"/>
</dbReference>
<organism evidence="7 8">
    <name type="scientific">Hoeflea prorocentri</name>
    <dbReference type="NCBI Taxonomy" id="1922333"/>
    <lineage>
        <taxon>Bacteria</taxon>
        <taxon>Pseudomonadati</taxon>
        <taxon>Pseudomonadota</taxon>
        <taxon>Alphaproteobacteria</taxon>
        <taxon>Hyphomicrobiales</taxon>
        <taxon>Rhizobiaceae</taxon>
        <taxon>Hoeflea</taxon>
    </lineage>
</organism>
<evidence type="ECO:0000256" key="6">
    <source>
        <dbReference type="SAM" id="Phobius"/>
    </source>
</evidence>
<keyword evidence="2 6" id="KW-0812">Transmembrane</keyword>
<keyword evidence="5" id="KW-0479">Metal-binding</keyword>
<feature type="transmembrane region" description="Helical" evidence="6">
    <location>
        <begin position="197"/>
        <end position="217"/>
    </location>
</feature>
<evidence type="ECO:0000256" key="1">
    <source>
        <dbReference type="ARBA" id="ARBA00004141"/>
    </source>
</evidence>
<comment type="caution">
    <text evidence="7">The sequence shown here is derived from an EMBL/GenBank/DDBJ whole genome shotgun (WGS) entry which is preliminary data.</text>
</comment>
<sequence length="224" mass="23809">MQSSGHIRPAYSRAERLSDGVVHVVGVFLAMIAVPLLIVLTVLFRMEPAPIVGVTVYGVTLIAMLSCSALYNMVDSAKWTGLLRRLDHSAIYMKIAGTYTPFVLVSGVSATGLLAGLWGAATVGSLLKMLAPHRFKWFSLMLYLVMGWAVLLAGGPIIAGLSPAVFWMVAAGGIVYTLGVGFHLAARLPFHNTIWHVFVLAGSVLFFIAVAVLIAGLPMGGNVI</sequence>
<feature type="transmembrane region" description="Helical" evidence="6">
    <location>
        <begin position="20"/>
        <end position="44"/>
    </location>
</feature>
<dbReference type="GO" id="GO:0046872">
    <property type="term" value="F:metal ion binding"/>
    <property type="evidence" value="ECO:0007669"/>
    <property type="project" value="UniProtKB-KW"/>
</dbReference>
<dbReference type="PANTHER" id="PTHR20855">
    <property type="entry name" value="ADIPOR/PROGESTIN RECEPTOR-RELATED"/>
    <property type="match status" value="1"/>
</dbReference>
<dbReference type="EMBL" id="JAPJZI010000001">
    <property type="protein sequence ID" value="MDA5398324.1"/>
    <property type="molecule type" value="Genomic_DNA"/>
</dbReference>
<dbReference type="Pfam" id="PF03006">
    <property type="entry name" value="HlyIII"/>
    <property type="match status" value="1"/>
</dbReference>
<dbReference type="RefSeq" id="WP_271292093.1">
    <property type="nucleotide sequence ID" value="NZ_JAPJZI010000001.1"/>
</dbReference>
<feature type="transmembrane region" description="Helical" evidence="6">
    <location>
        <begin position="91"/>
        <end position="119"/>
    </location>
</feature>
<proteinExistence type="predicted"/>
<evidence type="ECO:0000256" key="4">
    <source>
        <dbReference type="ARBA" id="ARBA00023136"/>
    </source>
</evidence>
<reference evidence="7" key="1">
    <citation type="submission" date="2022-11" db="EMBL/GenBank/DDBJ databases">
        <title>Draft genome sequence of Hoeflea poritis E7-10 and Hoeflea prorocentri PM5-8, separated from scleractinian coral Porites lutea and marine dinoflagellate.</title>
        <authorList>
            <person name="Zhang G."/>
            <person name="Wei Q."/>
            <person name="Cai L."/>
        </authorList>
    </citation>
    <scope>NUCLEOTIDE SEQUENCE</scope>
    <source>
        <strain evidence="7">PM5-8</strain>
    </source>
</reference>
<feature type="transmembrane region" description="Helical" evidence="6">
    <location>
        <begin position="51"/>
        <end position="71"/>
    </location>
</feature>
<accession>A0A9X3UJZ2</accession>
<dbReference type="AlphaFoldDB" id="A0A9X3UJZ2"/>
<feature type="transmembrane region" description="Helical" evidence="6">
    <location>
        <begin position="165"/>
        <end position="185"/>
    </location>
</feature>
<keyword evidence="3 6" id="KW-1133">Transmembrane helix</keyword>
<keyword evidence="5" id="KW-0862">Zinc</keyword>